<keyword evidence="10" id="KW-0325">Glycoprotein</keyword>
<dbReference type="Pfam" id="PF05790">
    <property type="entry name" value="C2-set"/>
    <property type="match status" value="2"/>
</dbReference>
<dbReference type="InterPro" id="IPR008424">
    <property type="entry name" value="Ig_C2-set"/>
</dbReference>
<evidence type="ECO:0000259" key="12">
    <source>
        <dbReference type="PROSITE" id="PS50835"/>
    </source>
</evidence>
<dbReference type="SMART" id="SM00408">
    <property type="entry name" value="IGc2"/>
    <property type="match status" value="4"/>
</dbReference>
<dbReference type="Gene3D" id="2.60.40.10">
    <property type="entry name" value="Immunoglobulins"/>
    <property type="match status" value="6"/>
</dbReference>
<reference evidence="13" key="2">
    <citation type="submission" date="2025-09" db="UniProtKB">
        <authorList>
            <consortium name="Ensembl"/>
        </authorList>
    </citation>
    <scope>IDENTIFICATION</scope>
</reference>
<dbReference type="InterPro" id="IPR003599">
    <property type="entry name" value="Ig_sub"/>
</dbReference>
<dbReference type="GO" id="GO:0005886">
    <property type="term" value="C:plasma membrane"/>
    <property type="evidence" value="ECO:0007669"/>
    <property type="project" value="UniProtKB-SubCell"/>
</dbReference>
<feature type="domain" description="Ig-like" evidence="12">
    <location>
        <begin position="571"/>
        <end position="653"/>
    </location>
</feature>
<keyword evidence="4" id="KW-0732">Signal</keyword>
<feature type="domain" description="Ig-like" evidence="12">
    <location>
        <begin position="273"/>
        <end position="365"/>
    </location>
</feature>
<evidence type="ECO:0000313" key="14">
    <source>
        <dbReference type="Proteomes" id="UP000694393"/>
    </source>
</evidence>
<dbReference type="FunFam" id="2.60.40.10:FF:000625">
    <property type="entry name" value="Vascular cell adhesion molecule 1"/>
    <property type="match status" value="2"/>
</dbReference>
<dbReference type="GO" id="GO:0005178">
    <property type="term" value="F:integrin binding"/>
    <property type="evidence" value="ECO:0007669"/>
    <property type="project" value="InterPro"/>
</dbReference>
<evidence type="ECO:0000256" key="3">
    <source>
        <dbReference type="ARBA" id="ARBA00022692"/>
    </source>
</evidence>
<keyword evidence="8" id="KW-0472">Membrane</keyword>
<dbReference type="PANTHER" id="PTHR13771:SF14">
    <property type="entry name" value="VASCULAR CELL ADHESION PROTEIN 1"/>
    <property type="match status" value="1"/>
</dbReference>
<dbReference type="InterPro" id="IPR036179">
    <property type="entry name" value="Ig-like_dom_sf"/>
</dbReference>
<dbReference type="PRINTS" id="PR01474">
    <property type="entry name" value="VCAM1"/>
</dbReference>
<dbReference type="Proteomes" id="UP000694393">
    <property type="component" value="Unplaced"/>
</dbReference>
<dbReference type="InterPro" id="IPR003598">
    <property type="entry name" value="Ig_sub2"/>
</dbReference>
<evidence type="ECO:0000313" key="13">
    <source>
        <dbReference type="Ensembl" id="ENSPCEP00000001225.1"/>
    </source>
</evidence>
<keyword evidence="5" id="KW-0677">Repeat</keyword>
<keyword evidence="9" id="KW-1015">Disulfide bond</keyword>
<dbReference type="InterPro" id="IPR007110">
    <property type="entry name" value="Ig-like_dom"/>
</dbReference>
<reference evidence="13" key="1">
    <citation type="submission" date="2025-08" db="UniProtKB">
        <authorList>
            <consortium name="Ensembl"/>
        </authorList>
    </citation>
    <scope>IDENTIFICATION</scope>
</reference>
<comment type="subcellular location">
    <subcellularLocation>
        <location evidence="1">Cell membrane</location>
        <topology evidence="1">Single-pass type I membrane protein</topology>
    </subcellularLocation>
</comment>
<proteinExistence type="predicted"/>
<feature type="domain" description="Ig-like" evidence="12">
    <location>
        <begin position="478"/>
        <end position="564"/>
    </location>
</feature>
<keyword evidence="2" id="KW-1003">Cell membrane</keyword>
<dbReference type="InterPro" id="IPR013783">
    <property type="entry name" value="Ig-like_fold"/>
</dbReference>
<evidence type="ECO:0000256" key="6">
    <source>
        <dbReference type="ARBA" id="ARBA00022889"/>
    </source>
</evidence>
<keyword evidence="11" id="KW-0393">Immunoglobulin domain</keyword>
<evidence type="ECO:0000256" key="5">
    <source>
        <dbReference type="ARBA" id="ARBA00022737"/>
    </source>
</evidence>
<keyword evidence="7" id="KW-1133">Transmembrane helix</keyword>
<protein>
    <submittedName>
        <fullName evidence="13">Vascular cell adhesion molecule 1</fullName>
    </submittedName>
</protein>
<evidence type="ECO:0000256" key="11">
    <source>
        <dbReference type="ARBA" id="ARBA00023319"/>
    </source>
</evidence>
<keyword evidence="6" id="KW-0130">Cell adhesion</keyword>
<evidence type="ECO:0000256" key="8">
    <source>
        <dbReference type="ARBA" id="ARBA00023136"/>
    </source>
</evidence>
<keyword evidence="3" id="KW-0812">Transmembrane</keyword>
<sequence length="692" mass="77209">MGRIIPSVTMLLLVFGTFCIIFPFSDTAFEMEIAPAYKIAAQIGEKLVLTCSSSDCETPSFSWRTQMDNPLGGTVNHMGNNSILTMDPVGFANEHDYLCSAWCGDAKREKNIRVDIYSFPSDPVIEISTPLNAGEEASVTCKVDRVYPSDRLELQLEKNGAVLARREFYEDMSSTKTTETKSLTWTFSPTFEDNGKDITCVAELPIDEMEFEPKKRQTSRRLSVNCNLLNSNVQHIIVNDTLIVPHAQMSDSGLVNFEAKNDAMNKTERTTVPDNVQAFEMEIAPAYKIAAQIGDKLMLTCSSSGCETPSFSWRTQMDNPLGGTVNHMGNNSILTMDPVGFANEHDYLCSAWCGDAKREKNIRVDIYSFPSDPVIEISTPLNAGEEASVTCKVDRVYPSDRLELQLETNGAVLARREFYEEMSSTKTTETKSLTWTFSPTFEDNGKDITCVAELPIDEMEFEPKKRQTSRRLSVNSVPRITEFFIQPSTSVKEGENVTIICSVESNPPARIVLRRKSDNKDSVLYSKDGIVHVLHVTFLNAGNYECEAENTLGKSKVTARISVSKDDNLTPNKERPSAAVREGETVTMTCTSYGNPSPNISWTRHLFNGESQFLSENATLTINNIKAEDLGVYECESVNQFGREKNAVELIVQGLYNLIYCKPCFEILGLTLIMLKSVRIFAFDFCEVKNGP</sequence>
<dbReference type="AlphaFoldDB" id="A0A8C8R7H2"/>
<evidence type="ECO:0000256" key="10">
    <source>
        <dbReference type="ARBA" id="ARBA00023180"/>
    </source>
</evidence>
<evidence type="ECO:0000256" key="4">
    <source>
        <dbReference type="ARBA" id="ARBA00022729"/>
    </source>
</evidence>
<name>A0A8C8R7H2_9SAUR</name>
<dbReference type="InterPro" id="IPR003989">
    <property type="entry name" value="VCAM-1"/>
</dbReference>
<dbReference type="PANTHER" id="PTHR13771">
    <property type="entry name" value="INTERCELLULAR ADHESION MOLECULE"/>
    <property type="match status" value="1"/>
</dbReference>
<dbReference type="GO" id="GO:0098609">
    <property type="term" value="P:cell-cell adhesion"/>
    <property type="evidence" value="ECO:0007669"/>
    <property type="project" value="InterPro"/>
</dbReference>
<evidence type="ECO:0000256" key="1">
    <source>
        <dbReference type="ARBA" id="ARBA00004251"/>
    </source>
</evidence>
<evidence type="ECO:0000256" key="9">
    <source>
        <dbReference type="ARBA" id="ARBA00023157"/>
    </source>
</evidence>
<dbReference type="SMART" id="SM00409">
    <property type="entry name" value="IG"/>
    <property type="match status" value="5"/>
</dbReference>
<evidence type="ECO:0000256" key="7">
    <source>
        <dbReference type="ARBA" id="ARBA00022989"/>
    </source>
</evidence>
<dbReference type="InterPro" id="IPR047012">
    <property type="entry name" value="ICAM_VCAM"/>
</dbReference>
<dbReference type="InterPro" id="IPR003987">
    <property type="entry name" value="ICAM_VCAM_N"/>
</dbReference>
<dbReference type="Ensembl" id="ENSPCET00000001273.1">
    <property type="protein sequence ID" value="ENSPCEP00000001225.1"/>
    <property type="gene ID" value="ENSPCEG00000001020.1"/>
</dbReference>
<dbReference type="Pfam" id="PF13927">
    <property type="entry name" value="Ig_3"/>
    <property type="match status" value="2"/>
</dbReference>
<dbReference type="PROSITE" id="PS50835">
    <property type="entry name" value="IG_LIKE"/>
    <property type="match status" value="4"/>
</dbReference>
<dbReference type="PRINTS" id="PR01472">
    <property type="entry name" value="ICAMVCAM1"/>
</dbReference>
<dbReference type="InterPro" id="IPR013098">
    <property type="entry name" value="Ig_I-set"/>
</dbReference>
<evidence type="ECO:0000256" key="2">
    <source>
        <dbReference type="ARBA" id="ARBA00022475"/>
    </source>
</evidence>
<organism evidence="13 14">
    <name type="scientific">Pelusios castaneus</name>
    <name type="common">West African mud turtle</name>
    <dbReference type="NCBI Taxonomy" id="367368"/>
    <lineage>
        <taxon>Eukaryota</taxon>
        <taxon>Metazoa</taxon>
        <taxon>Chordata</taxon>
        <taxon>Craniata</taxon>
        <taxon>Vertebrata</taxon>
        <taxon>Euteleostomi</taxon>
        <taxon>Archelosauria</taxon>
        <taxon>Testudinata</taxon>
        <taxon>Testudines</taxon>
        <taxon>Pleurodira</taxon>
        <taxon>Pelomedusidae</taxon>
        <taxon>Pelusios</taxon>
    </lineage>
</organism>
<accession>A0A8C8R7H2</accession>
<dbReference type="Pfam" id="PF07679">
    <property type="entry name" value="I-set"/>
    <property type="match status" value="2"/>
</dbReference>
<keyword evidence="14" id="KW-1185">Reference proteome</keyword>
<feature type="domain" description="Ig-like" evidence="12">
    <location>
        <begin position="6"/>
        <end position="115"/>
    </location>
</feature>
<dbReference type="SUPFAM" id="SSF48726">
    <property type="entry name" value="Immunoglobulin"/>
    <property type="match status" value="6"/>
</dbReference>